<evidence type="ECO:0000313" key="2">
    <source>
        <dbReference type="EMBL" id="CAB0034954.1"/>
    </source>
</evidence>
<sequence length="181" mass="19580">MSKSERAKVYQEEDEKFFPIESTQRATPVHTYFGAHIAHEASSVVPLLYTLSLAKGPTGDAILFLDSFLSYIRFGESFPSLSRIERSAGSSRVHGDPVARSRAMPLLCICVAARRVAAVWRLGRGGGGDGEKPILYTLRAHGSNSGSGGGSSSSISRPRPQESRVSSRPRARYTHISSSVL</sequence>
<dbReference type="EMBL" id="CADCXV010000763">
    <property type="protein sequence ID" value="CAB0034954.1"/>
    <property type="molecule type" value="Genomic_DNA"/>
</dbReference>
<organism evidence="2 3">
    <name type="scientific">Trichogramma brassicae</name>
    <dbReference type="NCBI Taxonomy" id="86971"/>
    <lineage>
        <taxon>Eukaryota</taxon>
        <taxon>Metazoa</taxon>
        <taxon>Ecdysozoa</taxon>
        <taxon>Arthropoda</taxon>
        <taxon>Hexapoda</taxon>
        <taxon>Insecta</taxon>
        <taxon>Pterygota</taxon>
        <taxon>Neoptera</taxon>
        <taxon>Endopterygota</taxon>
        <taxon>Hymenoptera</taxon>
        <taxon>Apocrita</taxon>
        <taxon>Proctotrupomorpha</taxon>
        <taxon>Chalcidoidea</taxon>
        <taxon>Trichogrammatidae</taxon>
        <taxon>Trichogramma</taxon>
    </lineage>
</organism>
<proteinExistence type="predicted"/>
<dbReference type="AlphaFoldDB" id="A0A6H5IDQ9"/>
<gene>
    <name evidence="2" type="ORF">TBRA_LOCUS6852</name>
</gene>
<keyword evidence="3" id="KW-1185">Reference proteome</keyword>
<evidence type="ECO:0000313" key="3">
    <source>
        <dbReference type="Proteomes" id="UP000479190"/>
    </source>
</evidence>
<evidence type="ECO:0000256" key="1">
    <source>
        <dbReference type="SAM" id="MobiDB-lite"/>
    </source>
</evidence>
<feature type="region of interest" description="Disordered" evidence="1">
    <location>
        <begin position="139"/>
        <end position="181"/>
    </location>
</feature>
<name>A0A6H5IDQ9_9HYME</name>
<accession>A0A6H5IDQ9</accession>
<protein>
    <submittedName>
        <fullName evidence="2">Uncharacterized protein</fullName>
    </submittedName>
</protein>
<reference evidence="2 3" key="1">
    <citation type="submission" date="2020-02" db="EMBL/GenBank/DDBJ databases">
        <authorList>
            <person name="Ferguson B K."/>
        </authorList>
    </citation>
    <scope>NUCLEOTIDE SEQUENCE [LARGE SCALE GENOMIC DNA]</scope>
</reference>
<dbReference type="Proteomes" id="UP000479190">
    <property type="component" value="Unassembled WGS sequence"/>
</dbReference>